<dbReference type="Proteomes" id="UP000054144">
    <property type="component" value="Unassembled WGS sequence"/>
</dbReference>
<name>A0A0D7A1Z4_9AGAR</name>
<dbReference type="InterPro" id="IPR000719">
    <property type="entry name" value="Prot_kinase_dom"/>
</dbReference>
<keyword evidence="3" id="KW-1185">Reference proteome</keyword>
<evidence type="ECO:0000259" key="1">
    <source>
        <dbReference type="PROSITE" id="PS50011"/>
    </source>
</evidence>
<dbReference type="GO" id="GO:0005524">
    <property type="term" value="F:ATP binding"/>
    <property type="evidence" value="ECO:0007669"/>
    <property type="project" value="InterPro"/>
</dbReference>
<organism evidence="2 3">
    <name type="scientific">Fistulina hepatica ATCC 64428</name>
    <dbReference type="NCBI Taxonomy" id="1128425"/>
    <lineage>
        <taxon>Eukaryota</taxon>
        <taxon>Fungi</taxon>
        <taxon>Dikarya</taxon>
        <taxon>Basidiomycota</taxon>
        <taxon>Agaricomycotina</taxon>
        <taxon>Agaricomycetes</taxon>
        <taxon>Agaricomycetidae</taxon>
        <taxon>Agaricales</taxon>
        <taxon>Fistulinaceae</taxon>
        <taxon>Fistulina</taxon>
    </lineage>
</organism>
<dbReference type="SMART" id="SM00220">
    <property type="entry name" value="S_TKc"/>
    <property type="match status" value="1"/>
</dbReference>
<dbReference type="InterPro" id="IPR050235">
    <property type="entry name" value="CK1_Ser-Thr_kinase"/>
</dbReference>
<dbReference type="PROSITE" id="PS50011">
    <property type="entry name" value="PROTEIN_KINASE_DOM"/>
    <property type="match status" value="1"/>
</dbReference>
<feature type="non-terminal residue" evidence="2">
    <location>
        <position position="1"/>
    </location>
</feature>
<feature type="domain" description="Protein kinase" evidence="1">
    <location>
        <begin position="1"/>
        <end position="278"/>
    </location>
</feature>
<dbReference type="Pfam" id="PF00069">
    <property type="entry name" value="Pkinase"/>
    <property type="match status" value="1"/>
</dbReference>
<keyword evidence="2" id="KW-0808">Transferase</keyword>
<dbReference type="PANTHER" id="PTHR11909">
    <property type="entry name" value="CASEIN KINASE-RELATED"/>
    <property type="match status" value="1"/>
</dbReference>
<dbReference type="GO" id="GO:0004672">
    <property type="term" value="F:protein kinase activity"/>
    <property type="evidence" value="ECO:0007669"/>
    <property type="project" value="InterPro"/>
</dbReference>
<dbReference type="InterPro" id="IPR011009">
    <property type="entry name" value="Kinase-like_dom_sf"/>
</dbReference>
<dbReference type="AlphaFoldDB" id="A0A0D7A1Z4"/>
<keyword evidence="2" id="KW-0418">Kinase</keyword>
<gene>
    <name evidence="2" type="ORF">FISHEDRAFT_50744</name>
</gene>
<protein>
    <submittedName>
        <fullName evidence="2">Kinase-like protein</fullName>
    </submittedName>
</protein>
<dbReference type="EMBL" id="KN882065">
    <property type="protein sequence ID" value="KIY44770.1"/>
    <property type="molecule type" value="Genomic_DNA"/>
</dbReference>
<dbReference type="OrthoDB" id="2987224at2759"/>
<evidence type="ECO:0000313" key="2">
    <source>
        <dbReference type="EMBL" id="KIY44770.1"/>
    </source>
</evidence>
<evidence type="ECO:0000313" key="3">
    <source>
        <dbReference type="Proteomes" id="UP000054144"/>
    </source>
</evidence>
<dbReference type="SUPFAM" id="SSF56112">
    <property type="entry name" value="Protein kinase-like (PK-like)"/>
    <property type="match status" value="1"/>
</dbReference>
<reference evidence="2 3" key="1">
    <citation type="journal article" date="2015" name="Fungal Genet. Biol.">
        <title>Evolution of novel wood decay mechanisms in Agaricales revealed by the genome sequences of Fistulina hepatica and Cylindrobasidium torrendii.</title>
        <authorList>
            <person name="Floudas D."/>
            <person name="Held B.W."/>
            <person name="Riley R."/>
            <person name="Nagy L.G."/>
            <person name="Koehler G."/>
            <person name="Ransdell A.S."/>
            <person name="Younus H."/>
            <person name="Chow J."/>
            <person name="Chiniquy J."/>
            <person name="Lipzen A."/>
            <person name="Tritt A."/>
            <person name="Sun H."/>
            <person name="Haridas S."/>
            <person name="LaButti K."/>
            <person name="Ohm R.A."/>
            <person name="Kues U."/>
            <person name="Blanchette R.A."/>
            <person name="Grigoriev I.V."/>
            <person name="Minto R.E."/>
            <person name="Hibbett D.S."/>
        </authorList>
    </citation>
    <scope>NUCLEOTIDE SEQUENCE [LARGE SCALE GENOMIC DNA]</scope>
    <source>
        <strain evidence="2 3">ATCC 64428</strain>
    </source>
</reference>
<accession>A0A0D7A1Z4</accession>
<sequence length="328" mass="37712">GQIFNAVSLISGREVAVKFEEFDPLDRRIASVPYEAAVYHHLGDHHALPRVHWSGTMDGMHILIIDKLGPNLQQLRRACRGTFSLTTIKLLAEVMLDVVEHAHKRSIIFRDIKPENFAVGYHPYGATSIYAFDFGLARLYINPSTGKHIPYREDRHRCGTIRYCSHNAEYGREQSRRDDIEALGHTLLYLFLGSLPWQGIYAPGIDEKKERIREMKTNNSFREFLNNTEGPFLKYFEHCWGLEFEQEPDYDYLRSLFRRTSTDGPGVFDWISGAHQGTLLPCEYRFDLPSVFKGGQKLPPSWRLTKRHLADALAEKVALAKEIEMPSS</sequence>
<proteinExistence type="predicted"/>
<dbReference type="CDD" id="cd14016">
    <property type="entry name" value="STKc_CK1"/>
    <property type="match status" value="1"/>
</dbReference>
<dbReference type="Gene3D" id="1.10.510.10">
    <property type="entry name" value="Transferase(Phosphotransferase) domain 1"/>
    <property type="match status" value="1"/>
</dbReference>